<proteinExistence type="predicted"/>
<reference evidence="1 2" key="1">
    <citation type="submission" date="2024-04" db="EMBL/GenBank/DDBJ databases">
        <authorList>
            <person name="Fracassetti M."/>
        </authorList>
    </citation>
    <scope>NUCLEOTIDE SEQUENCE [LARGE SCALE GENOMIC DNA]</scope>
</reference>
<keyword evidence="2" id="KW-1185">Reference proteome</keyword>
<name>A0AAV2CUQ4_9ROSI</name>
<evidence type="ECO:0000313" key="1">
    <source>
        <dbReference type="EMBL" id="CAL1359543.1"/>
    </source>
</evidence>
<dbReference type="EMBL" id="OZ034814">
    <property type="protein sequence ID" value="CAL1359543.1"/>
    <property type="molecule type" value="Genomic_DNA"/>
</dbReference>
<sequence>MEWSSPSSPAVEPINFGRSLIVPSVQELGEEEADGHGVAVAVVTGSRTSQLREITHRAQSSRTGKGMQ</sequence>
<dbReference type="Proteomes" id="UP001497516">
    <property type="component" value="Chromosome 10"/>
</dbReference>
<gene>
    <name evidence="1" type="ORF">LTRI10_LOCUS7021</name>
</gene>
<protein>
    <submittedName>
        <fullName evidence="1">Uncharacterized protein</fullName>
    </submittedName>
</protein>
<dbReference type="AlphaFoldDB" id="A0AAV2CUQ4"/>
<organism evidence="1 2">
    <name type="scientific">Linum trigynum</name>
    <dbReference type="NCBI Taxonomy" id="586398"/>
    <lineage>
        <taxon>Eukaryota</taxon>
        <taxon>Viridiplantae</taxon>
        <taxon>Streptophyta</taxon>
        <taxon>Embryophyta</taxon>
        <taxon>Tracheophyta</taxon>
        <taxon>Spermatophyta</taxon>
        <taxon>Magnoliopsida</taxon>
        <taxon>eudicotyledons</taxon>
        <taxon>Gunneridae</taxon>
        <taxon>Pentapetalae</taxon>
        <taxon>rosids</taxon>
        <taxon>fabids</taxon>
        <taxon>Malpighiales</taxon>
        <taxon>Linaceae</taxon>
        <taxon>Linum</taxon>
    </lineage>
</organism>
<evidence type="ECO:0000313" key="2">
    <source>
        <dbReference type="Proteomes" id="UP001497516"/>
    </source>
</evidence>
<accession>A0AAV2CUQ4</accession>